<evidence type="ECO:0000256" key="2">
    <source>
        <dbReference type="SAM" id="Phobius"/>
    </source>
</evidence>
<feature type="chain" id="PRO_5007547166" evidence="3">
    <location>
        <begin position="20"/>
        <end position="99"/>
    </location>
</feature>
<dbReference type="Proteomes" id="UP000072741">
    <property type="component" value="Unassembled WGS sequence"/>
</dbReference>
<keyword evidence="2" id="KW-0812">Transmembrane</keyword>
<keyword evidence="2" id="KW-0472">Membrane</keyword>
<dbReference type="EMBL" id="LDSL01000032">
    <property type="protein sequence ID" value="KTT25734.1"/>
    <property type="molecule type" value="Genomic_DNA"/>
</dbReference>
<sequence length="99" mass="10236">MAKLILKSLLAVLALSALAVVAGRSLWPGTPALTVLAYAALLGVAVLFGVIMCAIVGGHWNQFTLRAGGTDAAWMKWGGEPPGLTALRQDPARSTPTQP</sequence>
<feature type="signal peptide" evidence="3">
    <location>
        <begin position="1"/>
        <end position="19"/>
    </location>
</feature>
<accession>A0A147H739</accession>
<dbReference type="OrthoDB" id="8911802at2"/>
<keyword evidence="2" id="KW-1133">Transmembrane helix</keyword>
<organism evidence="4 5">
    <name type="scientific">Pseudacidovorax intermedius</name>
    <dbReference type="NCBI Taxonomy" id="433924"/>
    <lineage>
        <taxon>Bacteria</taxon>
        <taxon>Pseudomonadati</taxon>
        <taxon>Pseudomonadota</taxon>
        <taxon>Betaproteobacteria</taxon>
        <taxon>Burkholderiales</taxon>
        <taxon>Comamonadaceae</taxon>
        <taxon>Pseudacidovorax</taxon>
    </lineage>
</organism>
<dbReference type="AlphaFoldDB" id="A0A147H739"/>
<protein>
    <submittedName>
        <fullName evidence="4">Uncharacterized protein</fullName>
    </submittedName>
</protein>
<name>A0A147H739_9BURK</name>
<feature type="transmembrane region" description="Helical" evidence="2">
    <location>
        <begin position="35"/>
        <end position="56"/>
    </location>
</feature>
<keyword evidence="5" id="KW-1185">Reference proteome</keyword>
<proteinExistence type="predicted"/>
<evidence type="ECO:0000256" key="3">
    <source>
        <dbReference type="SAM" id="SignalP"/>
    </source>
</evidence>
<evidence type="ECO:0000256" key="1">
    <source>
        <dbReference type="SAM" id="MobiDB-lite"/>
    </source>
</evidence>
<dbReference type="RefSeq" id="WP_058640833.1">
    <property type="nucleotide sequence ID" value="NZ_LDSL01000032.1"/>
</dbReference>
<keyword evidence="3" id="KW-0732">Signal</keyword>
<gene>
    <name evidence="4" type="ORF">NS331_04610</name>
</gene>
<evidence type="ECO:0000313" key="5">
    <source>
        <dbReference type="Proteomes" id="UP000072741"/>
    </source>
</evidence>
<evidence type="ECO:0000313" key="4">
    <source>
        <dbReference type="EMBL" id="KTT25734.1"/>
    </source>
</evidence>
<reference evidence="4 5" key="1">
    <citation type="journal article" date="2016" name="Front. Microbiol.">
        <title>Genomic Resource of Rice Seed Associated Bacteria.</title>
        <authorList>
            <person name="Midha S."/>
            <person name="Bansal K."/>
            <person name="Sharma S."/>
            <person name="Kumar N."/>
            <person name="Patil P.P."/>
            <person name="Chaudhry V."/>
            <person name="Patil P.B."/>
        </authorList>
    </citation>
    <scope>NUCLEOTIDE SEQUENCE [LARGE SCALE GENOMIC DNA]</scope>
    <source>
        <strain evidence="4 5">NS331</strain>
    </source>
</reference>
<comment type="caution">
    <text evidence="4">The sequence shown here is derived from an EMBL/GenBank/DDBJ whole genome shotgun (WGS) entry which is preliminary data.</text>
</comment>
<feature type="region of interest" description="Disordered" evidence="1">
    <location>
        <begin position="80"/>
        <end position="99"/>
    </location>
</feature>